<dbReference type="InterPro" id="IPR045153">
    <property type="entry name" value="Est1/Ebs1-like"/>
</dbReference>
<protein>
    <submittedName>
        <fullName evidence="1">Uncharacterized protein</fullName>
    </submittedName>
</protein>
<comment type="caution">
    <text evidence="1">The sequence shown here is derived from an EMBL/GenBank/DDBJ whole genome shotgun (WGS) entry which is preliminary data.</text>
</comment>
<gene>
    <name evidence="1" type="ORF">V6N12_067094</name>
</gene>
<organism evidence="1 2">
    <name type="scientific">Hibiscus sabdariffa</name>
    <name type="common">roselle</name>
    <dbReference type="NCBI Taxonomy" id="183260"/>
    <lineage>
        <taxon>Eukaryota</taxon>
        <taxon>Viridiplantae</taxon>
        <taxon>Streptophyta</taxon>
        <taxon>Embryophyta</taxon>
        <taxon>Tracheophyta</taxon>
        <taxon>Spermatophyta</taxon>
        <taxon>Magnoliopsida</taxon>
        <taxon>eudicotyledons</taxon>
        <taxon>Gunneridae</taxon>
        <taxon>Pentapetalae</taxon>
        <taxon>rosids</taxon>
        <taxon>malvids</taxon>
        <taxon>Malvales</taxon>
        <taxon>Malvaceae</taxon>
        <taxon>Malvoideae</taxon>
        <taxon>Hibiscus</taxon>
    </lineage>
</organism>
<dbReference type="PANTHER" id="PTHR15696">
    <property type="entry name" value="SMG-7 SUPPRESSOR WITH MORPHOLOGICAL EFFECT ON GENITALIA PROTEIN 7"/>
    <property type="match status" value="1"/>
</dbReference>
<proteinExistence type="predicted"/>
<name>A0ABR1ZML8_9ROSI</name>
<dbReference type="Proteomes" id="UP001472677">
    <property type="component" value="Unassembled WGS sequence"/>
</dbReference>
<dbReference type="EMBL" id="JBBPBM010001795">
    <property type="protein sequence ID" value="KAK8481900.1"/>
    <property type="molecule type" value="Genomic_DNA"/>
</dbReference>
<sequence>MSKYEGQAENHLALWEDIELRGFLPLAPAHTILDFSKKHSFISNNDKEKKARVKRIFLAGKALTNAIRVDQKTVYFDSKEVFFIGVEPFKDVTFSYSAPPAMNNVGHETPSEKTINVANV</sequence>
<keyword evidence="2" id="KW-1185">Reference proteome</keyword>
<dbReference type="InterPro" id="IPR011990">
    <property type="entry name" value="TPR-like_helical_dom_sf"/>
</dbReference>
<accession>A0ABR1ZML8</accession>
<reference evidence="1 2" key="1">
    <citation type="journal article" date="2024" name="G3 (Bethesda)">
        <title>Genome assembly of Hibiscus sabdariffa L. provides insights into metabolisms of medicinal natural products.</title>
        <authorList>
            <person name="Kim T."/>
        </authorList>
    </citation>
    <scope>NUCLEOTIDE SEQUENCE [LARGE SCALE GENOMIC DNA]</scope>
    <source>
        <strain evidence="1">TK-2024</strain>
        <tissue evidence="1">Old leaves</tissue>
    </source>
</reference>
<evidence type="ECO:0000313" key="2">
    <source>
        <dbReference type="Proteomes" id="UP001472677"/>
    </source>
</evidence>
<dbReference type="PANTHER" id="PTHR15696:SF35">
    <property type="entry name" value="NONSENSE-MEDIATED MRNA DECAY FACTOR SMG7"/>
    <property type="match status" value="1"/>
</dbReference>
<evidence type="ECO:0000313" key="1">
    <source>
        <dbReference type="EMBL" id="KAK8481900.1"/>
    </source>
</evidence>
<dbReference type="SUPFAM" id="SSF48452">
    <property type="entry name" value="TPR-like"/>
    <property type="match status" value="1"/>
</dbReference>